<evidence type="ECO:0000256" key="1">
    <source>
        <dbReference type="SAM" id="MobiDB-lite"/>
    </source>
</evidence>
<reference evidence="3" key="1">
    <citation type="submission" date="2019-09" db="EMBL/GenBank/DDBJ databases">
        <authorList>
            <person name="Gross C."/>
            <person name="Bohn E."/>
        </authorList>
    </citation>
    <scope>NUCLEOTIDE SEQUENCE</scope>
    <source>
        <strain evidence="3">ID40</strain>
    </source>
</reference>
<accession>A0A5E5QU36</accession>
<name>A0A5E5QU36_PSEAI</name>
<dbReference type="PANTHER" id="PTHR44119:SF4">
    <property type="entry name" value="AEROBIC COBALTOCHELATASE SUBUNIT COBN"/>
    <property type="match status" value="1"/>
</dbReference>
<sequence>MSDPLVISALENGEPKLMAGQAEALLDKLDRLLRLRRLPAADKHLALMFWNHPEGEKNVAASHLNVPASLARLGEALRAAGYRVATSDESALIDTAQRLLGGYYRPQTLDALYRDGLAASLPLDAYLHWFEALPADLREEMRARWGDPRRHWALRDIDGQRRFVFPAARLGNLLLLPQPPRAGRPGEAYHDSAVPPDHLYLAVYQFVREGFGADALIHFGTHGTQEWLPGKDRGLAVGDYPLRTLGDLPVFYPYIRTTLARRSRRAGAGARSPSATRRRRSPRPGCTTNCATCTS</sequence>
<feature type="region of interest" description="Disordered" evidence="1">
    <location>
        <begin position="263"/>
        <end position="295"/>
    </location>
</feature>
<evidence type="ECO:0000313" key="3">
    <source>
        <dbReference type="EMBL" id="VVH79467.1"/>
    </source>
</evidence>
<feature type="domain" description="CobN/magnesium chelatase" evidence="2">
    <location>
        <begin position="12"/>
        <end position="256"/>
    </location>
</feature>
<protein>
    <submittedName>
        <fullName evidence="3">Aerobic cobaltochelatase subunit CobN</fullName>
        <ecNumber evidence="3">6.6.1.2</ecNumber>
    </submittedName>
</protein>
<dbReference type="Pfam" id="PF02514">
    <property type="entry name" value="CobN-Mg_chel"/>
    <property type="match status" value="1"/>
</dbReference>
<organism evidence="3">
    <name type="scientific">Pseudomonas aeruginosa</name>
    <dbReference type="NCBI Taxonomy" id="287"/>
    <lineage>
        <taxon>Bacteria</taxon>
        <taxon>Pseudomonadati</taxon>
        <taxon>Pseudomonadota</taxon>
        <taxon>Gammaproteobacteria</taxon>
        <taxon>Pseudomonadales</taxon>
        <taxon>Pseudomonadaceae</taxon>
        <taxon>Pseudomonas</taxon>
    </lineage>
</organism>
<proteinExistence type="predicted"/>
<evidence type="ECO:0000259" key="2">
    <source>
        <dbReference type="Pfam" id="PF02514"/>
    </source>
</evidence>
<dbReference type="AlphaFoldDB" id="A0A5E5QU36"/>
<dbReference type="EMBL" id="LR700248">
    <property type="protein sequence ID" value="VVH79467.1"/>
    <property type="molecule type" value="Genomic_DNA"/>
</dbReference>
<gene>
    <name evidence="3" type="primary">cobN_2</name>
    <name evidence="3" type="ORF">TUEID40_00614</name>
</gene>
<dbReference type="EC" id="6.6.1.2" evidence="3"/>
<dbReference type="GO" id="GO:0051116">
    <property type="term" value="F:cobaltochelatase activity"/>
    <property type="evidence" value="ECO:0007669"/>
    <property type="project" value="UniProtKB-EC"/>
</dbReference>
<feature type="compositionally biased region" description="Low complexity" evidence="1">
    <location>
        <begin position="266"/>
        <end position="275"/>
    </location>
</feature>
<feature type="compositionally biased region" description="Polar residues" evidence="1">
    <location>
        <begin position="286"/>
        <end position="295"/>
    </location>
</feature>
<dbReference type="PANTHER" id="PTHR44119">
    <property type="entry name" value="MAGNESIUM-CHELATASE SUBUNIT CHLH, CHLOROPLASTIC"/>
    <property type="match status" value="1"/>
</dbReference>
<keyword evidence="3" id="KW-0436">Ligase</keyword>
<dbReference type="InterPro" id="IPR003672">
    <property type="entry name" value="CobN/Mg_chltase"/>
</dbReference>